<keyword evidence="9" id="KW-0862">Zinc</keyword>
<proteinExistence type="inferred from homology"/>
<keyword evidence="8" id="KW-0378">Hydrolase</keyword>
<comment type="cofactor">
    <cofactor evidence="1">
        <name>Zn(2+)</name>
        <dbReference type="ChEBI" id="CHEBI:29105"/>
    </cofactor>
</comment>
<dbReference type="KEGG" id="ccot:CCAX7_37690"/>
<reference evidence="13 14" key="1">
    <citation type="journal article" date="2019" name="Int. J. Syst. Evol. Microbiol.">
        <title>Capsulimonas corticalis gen. nov., sp. nov., an aerobic capsulated bacterium, of a novel bacterial order, Capsulimonadales ord. nov., of the class Armatimonadia of the phylum Armatimonadetes.</title>
        <authorList>
            <person name="Li J."/>
            <person name="Kudo C."/>
            <person name="Tonouchi A."/>
        </authorList>
    </citation>
    <scope>NUCLEOTIDE SEQUENCE [LARGE SCALE GENOMIC DNA]</scope>
    <source>
        <strain evidence="13 14">AX-7</strain>
    </source>
</reference>
<dbReference type="Proteomes" id="UP000287394">
    <property type="component" value="Chromosome"/>
</dbReference>
<protein>
    <submittedName>
        <fullName evidence="13">Peptidase M50</fullName>
    </submittedName>
</protein>
<evidence type="ECO:0000256" key="10">
    <source>
        <dbReference type="ARBA" id="ARBA00022989"/>
    </source>
</evidence>
<evidence type="ECO:0000256" key="6">
    <source>
        <dbReference type="ARBA" id="ARBA00022692"/>
    </source>
</evidence>
<evidence type="ECO:0000256" key="1">
    <source>
        <dbReference type="ARBA" id="ARBA00001947"/>
    </source>
</evidence>
<comment type="subcellular location">
    <subcellularLocation>
        <location evidence="2">Cell membrane</location>
        <topology evidence="2">Multi-pass membrane protein</topology>
    </subcellularLocation>
</comment>
<dbReference type="GO" id="GO:0008237">
    <property type="term" value="F:metallopeptidase activity"/>
    <property type="evidence" value="ECO:0007669"/>
    <property type="project" value="UniProtKB-KW"/>
</dbReference>
<dbReference type="PANTHER" id="PTHR35864:SF1">
    <property type="entry name" value="ZINC METALLOPROTEASE YWHC-RELATED"/>
    <property type="match status" value="1"/>
</dbReference>
<evidence type="ECO:0000256" key="5">
    <source>
        <dbReference type="ARBA" id="ARBA00022670"/>
    </source>
</evidence>
<keyword evidence="10" id="KW-1133">Transmembrane helix</keyword>
<evidence type="ECO:0000256" key="12">
    <source>
        <dbReference type="ARBA" id="ARBA00023136"/>
    </source>
</evidence>
<keyword evidence="12" id="KW-0472">Membrane</keyword>
<dbReference type="InterPro" id="IPR052348">
    <property type="entry name" value="Metallopeptidase_M50B"/>
</dbReference>
<dbReference type="RefSeq" id="WP_119323237.1">
    <property type="nucleotide sequence ID" value="NZ_AP025739.1"/>
</dbReference>
<evidence type="ECO:0000256" key="2">
    <source>
        <dbReference type="ARBA" id="ARBA00004651"/>
    </source>
</evidence>
<dbReference type="PANTHER" id="PTHR35864">
    <property type="entry name" value="ZINC METALLOPROTEASE MJ0611-RELATED"/>
    <property type="match status" value="1"/>
</dbReference>
<gene>
    <name evidence="13" type="ORF">CCAX7_37690</name>
</gene>
<dbReference type="AlphaFoldDB" id="A0A402D160"/>
<organism evidence="13 14">
    <name type="scientific">Capsulimonas corticalis</name>
    <dbReference type="NCBI Taxonomy" id="2219043"/>
    <lineage>
        <taxon>Bacteria</taxon>
        <taxon>Bacillati</taxon>
        <taxon>Armatimonadota</taxon>
        <taxon>Armatimonadia</taxon>
        <taxon>Capsulimonadales</taxon>
        <taxon>Capsulimonadaceae</taxon>
        <taxon>Capsulimonas</taxon>
    </lineage>
</organism>
<dbReference type="FunCoup" id="A0A402D160">
    <property type="interactions" value="75"/>
</dbReference>
<dbReference type="EMBL" id="AP025739">
    <property type="protein sequence ID" value="BDI31718.1"/>
    <property type="molecule type" value="Genomic_DNA"/>
</dbReference>
<keyword evidence="7" id="KW-0479">Metal-binding</keyword>
<keyword evidence="4" id="KW-1003">Cell membrane</keyword>
<dbReference type="CDD" id="cd06158">
    <property type="entry name" value="S2P-M50_like_1"/>
    <property type="match status" value="1"/>
</dbReference>
<dbReference type="InterPro" id="IPR044537">
    <property type="entry name" value="Rip2-like"/>
</dbReference>
<evidence type="ECO:0000256" key="9">
    <source>
        <dbReference type="ARBA" id="ARBA00022833"/>
    </source>
</evidence>
<dbReference type="GO" id="GO:0046872">
    <property type="term" value="F:metal ion binding"/>
    <property type="evidence" value="ECO:0007669"/>
    <property type="project" value="UniProtKB-KW"/>
</dbReference>
<evidence type="ECO:0000256" key="3">
    <source>
        <dbReference type="ARBA" id="ARBA00007931"/>
    </source>
</evidence>
<comment type="similarity">
    <text evidence="3">Belongs to the peptidase M50B family.</text>
</comment>
<evidence type="ECO:0000313" key="14">
    <source>
        <dbReference type="Proteomes" id="UP000287394"/>
    </source>
</evidence>
<evidence type="ECO:0000256" key="11">
    <source>
        <dbReference type="ARBA" id="ARBA00023049"/>
    </source>
</evidence>
<evidence type="ECO:0000313" key="13">
    <source>
        <dbReference type="EMBL" id="BDI31718.1"/>
    </source>
</evidence>
<dbReference type="GO" id="GO:0005886">
    <property type="term" value="C:plasma membrane"/>
    <property type="evidence" value="ECO:0007669"/>
    <property type="project" value="UniProtKB-SubCell"/>
</dbReference>
<accession>A0A402D160</accession>
<dbReference type="OrthoDB" id="9800627at2"/>
<evidence type="ECO:0000256" key="4">
    <source>
        <dbReference type="ARBA" id="ARBA00022475"/>
    </source>
</evidence>
<dbReference type="GO" id="GO:0006508">
    <property type="term" value="P:proteolysis"/>
    <property type="evidence" value="ECO:0007669"/>
    <property type="project" value="UniProtKB-KW"/>
</dbReference>
<keyword evidence="5" id="KW-0645">Protease</keyword>
<evidence type="ECO:0000256" key="7">
    <source>
        <dbReference type="ARBA" id="ARBA00022723"/>
    </source>
</evidence>
<keyword evidence="14" id="KW-1185">Reference proteome</keyword>
<keyword evidence="6" id="KW-0812">Transmembrane</keyword>
<evidence type="ECO:0000256" key="8">
    <source>
        <dbReference type="ARBA" id="ARBA00022801"/>
    </source>
</evidence>
<keyword evidence="11" id="KW-0482">Metalloprotease</keyword>
<name>A0A402D160_9BACT</name>
<sequence length="209" mass="22724">MFQNFDLLTFVTTMLVLVIAITIHEFSHAIVADKLGDDTPRNQGRISLNPVDHLDPMGTFLMAVTVALGYGIGWGKPVITYPGKFKHPKRDSTLVSFAGPASNFLQACVFAGVIRLILATHTVISPTALMFVTIGLTVNCALFVLNLLPIPGFDGFRVLLGLLPDRAAMTYQKTLEPIGLLLVMILIFTRISQYIIGVPAALLAGFLIR</sequence>